<name>A0A2A6CVJ9_PRIPA</name>
<gene>
    <name evidence="1" type="primary">WBGene00274643</name>
</gene>
<evidence type="ECO:0000313" key="1">
    <source>
        <dbReference type="EnsemblMetazoa" id="PPA36274.1"/>
    </source>
</evidence>
<accession>A0A2A6CVJ9</accession>
<dbReference type="EnsemblMetazoa" id="PPA36274.1">
    <property type="protein sequence ID" value="PPA36274.1"/>
    <property type="gene ID" value="WBGene00274643"/>
</dbReference>
<reference evidence="2" key="1">
    <citation type="journal article" date="2008" name="Nat. Genet.">
        <title>The Pristionchus pacificus genome provides a unique perspective on nematode lifestyle and parasitism.</title>
        <authorList>
            <person name="Dieterich C."/>
            <person name="Clifton S.W."/>
            <person name="Schuster L.N."/>
            <person name="Chinwalla A."/>
            <person name="Delehaunty K."/>
            <person name="Dinkelacker I."/>
            <person name="Fulton L."/>
            <person name="Fulton R."/>
            <person name="Godfrey J."/>
            <person name="Minx P."/>
            <person name="Mitreva M."/>
            <person name="Roeseler W."/>
            <person name="Tian H."/>
            <person name="Witte H."/>
            <person name="Yang S.P."/>
            <person name="Wilson R.K."/>
            <person name="Sommer R.J."/>
        </authorList>
    </citation>
    <scope>NUCLEOTIDE SEQUENCE [LARGE SCALE GENOMIC DNA]</scope>
    <source>
        <strain evidence="2">PS312</strain>
    </source>
</reference>
<reference evidence="1" key="2">
    <citation type="submission" date="2022-06" db="UniProtKB">
        <authorList>
            <consortium name="EnsemblMetazoa"/>
        </authorList>
    </citation>
    <scope>IDENTIFICATION</scope>
    <source>
        <strain evidence="1">PS312</strain>
    </source>
</reference>
<evidence type="ECO:0000313" key="2">
    <source>
        <dbReference type="Proteomes" id="UP000005239"/>
    </source>
</evidence>
<keyword evidence="2" id="KW-1185">Reference proteome</keyword>
<sequence>MVPLATKTNVPPAALIFCSAEWEKNLAFTITSTYIVVLKDECGVEASLLLDGRRLKDDEMIDTLARDSHRDTDPLLGAGRMNLPCSRPVPVSQSEKIWDADIQKARLEANTKVSSICCQRFAF</sequence>
<organism evidence="1 2">
    <name type="scientific">Pristionchus pacificus</name>
    <name type="common">Parasitic nematode worm</name>
    <dbReference type="NCBI Taxonomy" id="54126"/>
    <lineage>
        <taxon>Eukaryota</taxon>
        <taxon>Metazoa</taxon>
        <taxon>Ecdysozoa</taxon>
        <taxon>Nematoda</taxon>
        <taxon>Chromadorea</taxon>
        <taxon>Rhabditida</taxon>
        <taxon>Rhabditina</taxon>
        <taxon>Diplogasteromorpha</taxon>
        <taxon>Diplogasteroidea</taxon>
        <taxon>Neodiplogasteridae</taxon>
        <taxon>Pristionchus</taxon>
    </lineage>
</organism>
<protein>
    <submittedName>
        <fullName evidence="1">Uncharacterized protein</fullName>
    </submittedName>
</protein>
<dbReference type="AlphaFoldDB" id="A0A2A6CVJ9"/>
<proteinExistence type="predicted"/>
<dbReference type="Proteomes" id="UP000005239">
    <property type="component" value="Unassembled WGS sequence"/>
</dbReference>
<accession>A0A8R1UPZ3</accession>